<reference evidence="8 10" key="2">
    <citation type="journal article" date="2018" name="Plant J.">
        <title>The Physcomitrella patens chromosome-scale assembly reveals moss genome structure and evolution.</title>
        <authorList>
            <person name="Lang D."/>
            <person name="Ullrich K.K."/>
            <person name="Murat F."/>
            <person name="Fuchs J."/>
            <person name="Jenkins J."/>
            <person name="Haas F.B."/>
            <person name="Piednoel M."/>
            <person name="Gundlach H."/>
            <person name="Van Bel M."/>
            <person name="Meyberg R."/>
            <person name="Vives C."/>
            <person name="Morata J."/>
            <person name="Symeonidi A."/>
            <person name="Hiss M."/>
            <person name="Muchero W."/>
            <person name="Kamisugi Y."/>
            <person name="Saleh O."/>
            <person name="Blanc G."/>
            <person name="Decker E.L."/>
            <person name="van Gessel N."/>
            <person name="Grimwood J."/>
            <person name="Hayes R.D."/>
            <person name="Graham S.W."/>
            <person name="Gunter L.E."/>
            <person name="McDaniel S.F."/>
            <person name="Hoernstein S.N.W."/>
            <person name="Larsson A."/>
            <person name="Li F.W."/>
            <person name="Perroud P.F."/>
            <person name="Phillips J."/>
            <person name="Ranjan P."/>
            <person name="Rokshar D.S."/>
            <person name="Rothfels C.J."/>
            <person name="Schneider L."/>
            <person name="Shu S."/>
            <person name="Stevenson D.W."/>
            <person name="Thummler F."/>
            <person name="Tillich M."/>
            <person name="Villarreal Aguilar J.C."/>
            <person name="Widiez T."/>
            <person name="Wong G.K."/>
            <person name="Wymore A."/>
            <person name="Zhang Y."/>
            <person name="Zimmer A.D."/>
            <person name="Quatrano R.S."/>
            <person name="Mayer K.F.X."/>
            <person name="Goodstein D."/>
            <person name="Casacuberta J.M."/>
            <person name="Vandepoele K."/>
            <person name="Reski R."/>
            <person name="Cuming A.C."/>
            <person name="Tuskan G.A."/>
            <person name="Maumus F."/>
            <person name="Salse J."/>
            <person name="Schmutz J."/>
            <person name="Rensing S.A."/>
        </authorList>
    </citation>
    <scope>NUCLEOTIDE SEQUENCE [LARGE SCALE GENOMIC DNA]</scope>
    <source>
        <strain evidence="9 10">cv. Gransden 2004</strain>
    </source>
</reference>
<sequence length="926" mass="103735">MPGVSVNSKTMSSGGKRKRKQKGVPGVAALPPEVNEEDLYVSDEDLQFIKNHALYAGFMANLDTATINKAFEGPKKPPKKADKPREDIESRYEERAERNAARLDEKEDAMDVEEMDALPVKSLTGELRYLSAPKKASDGNALLEERKQKANGTIKEKPSESHVDAPAKEALPVEKQEKIKLTKQERKKLKKEERKKEKDAEKAERAERADASKEEPVEVNYISVQQRRIELKSHMAELGMGLLANPETNIGSLKELQEMCEDRDDRVASLALLSSMAVFKDILPGYRIRLPTEKELEVVVSKDVRKLRDFETALLKHYQKYVQTLIRAAKSPARRITSLKCMCALLEAAPHFNYRDSMLKAVVPRTMSFDDDISRLACDAVRSLFKNEAKHGGEATVEAVQLIAELVKSRRYRVRPCVVEVFMDLSFDDNIEKSSTTTKMAEKANVKKSKREQKKDKKEKKRELAKQLRKEVKDDFKEASSAPDVILRKKLQTQTLAAMFETYFGVLKSSLEPPDDKILAAVSREIDEGHESLGLRPLLGPSLDGLGKFSYLINVDFMADLLSTLGVAAAGGKNAETRPAEDLLSVGERLQCCMVAFKIVRSNLDALTIDLREFYVQLYNLLFEFNSVRQDMKYSKVFAEALQVMLWDSRQHDMQRAAGFLKRLATLALHLAPAEAMSALVTVQYLLQRYKKCRNLLDNDGGGGAVGGNLANYEPDGDDPDVSGALSSVLWDVTLLRKHTHPGVAKIATEISSMSAMTDTTSIVSLSPSDVIDIYSTREGGFRPPVQPPPKLAKRKAFKNVGPISVSSFDDLAMPGGRIDLEEAKISVISEPESVEIRKRLAKDFRTLRNFRENELLRKEHSRVTARIELLNTYLARKAIKLKKTDKGIKAETTKRSNARKTSKPSKLEKSLKPVPVISKKSKTKK</sequence>
<feature type="region of interest" description="Disordered" evidence="5">
    <location>
        <begin position="69"/>
        <end position="114"/>
    </location>
</feature>
<evidence type="ECO:0000256" key="1">
    <source>
        <dbReference type="ARBA" id="ARBA00004604"/>
    </source>
</evidence>
<evidence type="ECO:0000256" key="3">
    <source>
        <dbReference type="ARBA" id="ARBA00023054"/>
    </source>
</evidence>
<dbReference type="GO" id="GO:0006270">
    <property type="term" value="P:DNA replication initiation"/>
    <property type="evidence" value="ECO:0000318"/>
    <property type="project" value="GO_Central"/>
</dbReference>
<dbReference type="OrthoDB" id="10263597at2759"/>
<proteinExistence type="inferred from homology"/>
<feature type="compositionally biased region" description="Basic and acidic residues" evidence="5">
    <location>
        <begin position="885"/>
        <end position="895"/>
    </location>
</feature>
<evidence type="ECO:0000313" key="10">
    <source>
        <dbReference type="Proteomes" id="UP000006727"/>
    </source>
</evidence>
<feature type="compositionally biased region" description="Polar residues" evidence="5">
    <location>
        <begin position="1"/>
        <end position="13"/>
    </location>
</feature>
<dbReference type="GO" id="GO:0005654">
    <property type="term" value="C:nucleoplasm"/>
    <property type="evidence" value="ECO:0007669"/>
    <property type="project" value="EnsemblPlants"/>
</dbReference>
<dbReference type="InterPro" id="IPR016903">
    <property type="entry name" value="Nucleolar_cplx-assoc_3"/>
</dbReference>
<accession>A0A2K1KTS9</accession>
<feature type="domain" description="CCAAT-binding factor" evidence="6">
    <location>
        <begin position="590"/>
        <end position="748"/>
    </location>
</feature>
<feature type="compositionally biased region" description="Basic and acidic residues" evidence="5">
    <location>
        <begin position="453"/>
        <end position="462"/>
    </location>
</feature>
<dbReference type="PANTHER" id="PTHR14428:SF5">
    <property type="entry name" value="NUCLEOLAR COMPLEX PROTEIN 3 HOMOLOG"/>
    <property type="match status" value="1"/>
</dbReference>
<dbReference type="InterPro" id="IPR016024">
    <property type="entry name" value="ARM-type_fold"/>
</dbReference>
<dbReference type="GeneID" id="112280557"/>
<dbReference type="EnsemblPlants" id="Pp3c3_9760V3.1">
    <property type="protein sequence ID" value="Pp3c3_9760V3.1"/>
    <property type="gene ID" value="Pp3c3_9760"/>
</dbReference>
<dbReference type="Proteomes" id="UP000006727">
    <property type="component" value="Chromosome 3"/>
</dbReference>
<dbReference type="GO" id="GO:0005730">
    <property type="term" value="C:nucleolus"/>
    <property type="evidence" value="ECO:0000318"/>
    <property type="project" value="GO_Central"/>
</dbReference>
<dbReference type="Gramene" id="Pp3c3_9760V3.3">
    <property type="protein sequence ID" value="Pp3c3_9760V3.3"/>
    <property type="gene ID" value="Pp3c3_9760"/>
</dbReference>
<evidence type="ECO:0008006" key="11">
    <source>
        <dbReference type="Google" id="ProtNLM"/>
    </source>
</evidence>
<feature type="region of interest" description="Disordered" evidence="5">
    <location>
        <begin position="438"/>
        <end position="462"/>
    </location>
</feature>
<dbReference type="FunCoup" id="A0A2K1KTS9">
    <property type="interactions" value="3511"/>
</dbReference>
<dbReference type="InterPro" id="IPR011989">
    <property type="entry name" value="ARM-like"/>
</dbReference>
<dbReference type="AlphaFoldDB" id="A0A2K1KTS9"/>
<dbReference type="Gene3D" id="1.25.10.10">
    <property type="entry name" value="Leucine-rich Repeat Variant"/>
    <property type="match status" value="1"/>
</dbReference>
<evidence type="ECO:0000256" key="4">
    <source>
        <dbReference type="ARBA" id="ARBA00023242"/>
    </source>
</evidence>
<dbReference type="Pfam" id="PF03914">
    <property type="entry name" value="CBF"/>
    <property type="match status" value="1"/>
</dbReference>
<dbReference type="EMBL" id="ABEU02000003">
    <property type="protein sequence ID" value="PNR57194.1"/>
    <property type="molecule type" value="Genomic_DNA"/>
</dbReference>
<evidence type="ECO:0000259" key="7">
    <source>
        <dbReference type="Pfam" id="PF07540"/>
    </source>
</evidence>
<dbReference type="OMA" id="HYCPQVR"/>
<dbReference type="RefSeq" id="XP_024371934.1">
    <property type="nucleotide sequence ID" value="XM_024516166.2"/>
</dbReference>
<organism evidence="8">
    <name type="scientific">Physcomitrium patens</name>
    <name type="common">Spreading-leaved earth moss</name>
    <name type="synonym">Physcomitrella patens</name>
    <dbReference type="NCBI Taxonomy" id="3218"/>
    <lineage>
        <taxon>Eukaryota</taxon>
        <taxon>Viridiplantae</taxon>
        <taxon>Streptophyta</taxon>
        <taxon>Embryophyta</taxon>
        <taxon>Bryophyta</taxon>
        <taxon>Bryophytina</taxon>
        <taxon>Bryopsida</taxon>
        <taxon>Funariidae</taxon>
        <taxon>Funariales</taxon>
        <taxon>Funariaceae</taxon>
        <taxon>Physcomitrium</taxon>
    </lineage>
</organism>
<dbReference type="KEGG" id="ppp:112280557"/>
<keyword evidence="3" id="KW-0175">Coiled coil</keyword>
<gene>
    <name evidence="9" type="primary">LOC112280557</name>
    <name evidence="8" type="ORF">PHYPA_004187</name>
</gene>
<comment type="subcellular location">
    <subcellularLocation>
        <location evidence="1">Nucleus</location>
        <location evidence="1">Nucleolus</location>
    </subcellularLocation>
</comment>
<evidence type="ECO:0000256" key="5">
    <source>
        <dbReference type="SAM" id="MobiDB-lite"/>
    </source>
</evidence>
<dbReference type="InterPro" id="IPR005612">
    <property type="entry name" value="CCAAT-binding_factor"/>
</dbReference>
<feature type="region of interest" description="Disordered" evidence="5">
    <location>
        <begin position="885"/>
        <end position="926"/>
    </location>
</feature>
<comment type="similarity">
    <text evidence="2">Belongs to the CBF/MAK21 family.</text>
</comment>
<feature type="region of interest" description="Disordered" evidence="5">
    <location>
        <begin position="150"/>
        <end position="215"/>
    </location>
</feature>
<evidence type="ECO:0000259" key="6">
    <source>
        <dbReference type="Pfam" id="PF03914"/>
    </source>
</evidence>
<dbReference type="Gramene" id="Pp3c3_9760V3.1">
    <property type="protein sequence ID" value="Pp3c3_9760V3.1"/>
    <property type="gene ID" value="Pp3c3_9760"/>
</dbReference>
<keyword evidence="10" id="KW-1185">Reference proteome</keyword>
<keyword evidence="4" id="KW-0539">Nucleus</keyword>
<reference evidence="9" key="3">
    <citation type="submission" date="2020-12" db="UniProtKB">
        <authorList>
            <consortium name="EnsemblPlants"/>
        </authorList>
    </citation>
    <scope>IDENTIFICATION</scope>
</reference>
<feature type="domain" description="Nucleolar complex-associated protein 3 N-terminal" evidence="7">
    <location>
        <begin position="231"/>
        <end position="321"/>
    </location>
</feature>
<dbReference type="PaxDb" id="3218-PP1S74_22V6.1"/>
<dbReference type="STRING" id="3218.A0A2K1KTS9"/>
<feature type="region of interest" description="Disordered" evidence="5">
    <location>
        <begin position="1"/>
        <end position="30"/>
    </location>
</feature>
<evidence type="ECO:0000313" key="8">
    <source>
        <dbReference type="EMBL" id="PNR57194.1"/>
    </source>
</evidence>
<dbReference type="EnsemblPlants" id="Pp3c3_9760V3.3">
    <property type="protein sequence ID" value="Pp3c3_9760V3.3"/>
    <property type="gene ID" value="Pp3c3_9760"/>
</dbReference>
<evidence type="ECO:0000256" key="2">
    <source>
        <dbReference type="ARBA" id="ARBA00007797"/>
    </source>
</evidence>
<dbReference type="SUPFAM" id="SSF48371">
    <property type="entry name" value="ARM repeat"/>
    <property type="match status" value="1"/>
</dbReference>
<name>A0A2K1KTS9_PHYPA</name>
<dbReference type="Pfam" id="PF07540">
    <property type="entry name" value="NOC3p"/>
    <property type="match status" value="1"/>
</dbReference>
<reference evidence="8 10" key="1">
    <citation type="journal article" date="2008" name="Science">
        <title>The Physcomitrella genome reveals evolutionary insights into the conquest of land by plants.</title>
        <authorList>
            <person name="Rensing S."/>
            <person name="Lang D."/>
            <person name="Zimmer A."/>
            <person name="Terry A."/>
            <person name="Salamov A."/>
            <person name="Shapiro H."/>
            <person name="Nishiyama T."/>
            <person name="Perroud P.-F."/>
            <person name="Lindquist E."/>
            <person name="Kamisugi Y."/>
            <person name="Tanahashi T."/>
            <person name="Sakakibara K."/>
            <person name="Fujita T."/>
            <person name="Oishi K."/>
            <person name="Shin-I T."/>
            <person name="Kuroki Y."/>
            <person name="Toyoda A."/>
            <person name="Suzuki Y."/>
            <person name="Hashimoto A."/>
            <person name="Yamaguchi K."/>
            <person name="Sugano A."/>
            <person name="Kohara Y."/>
            <person name="Fujiyama A."/>
            <person name="Anterola A."/>
            <person name="Aoki S."/>
            <person name="Ashton N."/>
            <person name="Barbazuk W.B."/>
            <person name="Barker E."/>
            <person name="Bennetzen J."/>
            <person name="Bezanilla M."/>
            <person name="Blankenship R."/>
            <person name="Cho S.H."/>
            <person name="Dutcher S."/>
            <person name="Estelle M."/>
            <person name="Fawcett J.A."/>
            <person name="Gundlach H."/>
            <person name="Hanada K."/>
            <person name="Heyl A."/>
            <person name="Hicks K.A."/>
            <person name="Hugh J."/>
            <person name="Lohr M."/>
            <person name="Mayer K."/>
            <person name="Melkozernov A."/>
            <person name="Murata T."/>
            <person name="Nelson D."/>
            <person name="Pils B."/>
            <person name="Prigge M."/>
            <person name="Reiss B."/>
            <person name="Renner T."/>
            <person name="Rombauts S."/>
            <person name="Rushton P."/>
            <person name="Sanderfoot A."/>
            <person name="Schween G."/>
            <person name="Shiu S.-H."/>
            <person name="Stueber K."/>
            <person name="Theodoulou F.L."/>
            <person name="Tu H."/>
            <person name="Van de Peer Y."/>
            <person name="Verrier P.J."/>
            <person name="Waters E."/>
            <person name="Wood A."/>
            <person name="Yang L."/>
            <person name="Cove D."/>
            <person name="Cuming A."/>
            <person name="Hasebe M."/>
            <person name="Lucas S."/>
            <person name="Mishler D.B."/>
            <person name="Reski R."/>
            <person name="Grigoriev I."/>
            <person name="Quatrano R.S."/>
            <person name="Boore J.L."/>
        </authorList>
    </citation>
    <scope>NUCLEOTIDE SEQUENCE [LARGE SCALE GENOMIC DNA]</scope>
    <source>
        <strain evidence="9 10">cv. Gransden 2004</strain>
    </source>
</reference>
<protein>
    <recommendedName>
        <fullName evidence="11">Nucleolar complex protein 3 homolog</fullName>
    </recommendedName>
</protein>
<dbReference type="PANTHER" id="PTHR14428">
    <property type="entry name" value="NUCLEOLAR COMPLEX PROTEIN 3"/>
    <property type="match status" value="1"/>
</dbReference>
<dbReference type="InterPro" id="IPR011501">
    <property type="entry name" value="Noc3_N"/>
</dbReference>
<feature type="compositionally biased region" description="Basic and acidic residues" evidence="5">
    <location>
        <begin position="72"/>
        <end position="105"/>
    </location>
</feature>
<dbReference type="GO" id="GO:0003682">
    <property type="term" value="F:chromatin binding"/>
    <property type="evidence" value="ECO:0000318"/>
    <property type="project" value="GO_Central"/>
</dbReference>
<evidence type="ECO:0000313" key="9">
    <source>
        <dbReference type="EnsemblPlants" id="Pp3c3_9760V3.1"/>
    </source>
</evidence>